<feature type="region of interest" description="Disordered" evidence="1">
    <location>
        <begin position="124"/>
        <end position="148"/>
    </location>
</feature>
<reference evidence="2" key="1">
    <citation type="journal article" date="2021" name="Nat. Commun.">
        <title>Genomic analyses provide insights into spinach domestication and the genetic basis of agronomic traits.</title>
        <authorList>
            <person name="Cai X."/>
            <person name="Sun X."/>
            <person name="Xu C."/>
            <person name="Sun H."/>
            <person name="Wang X."/>
            <person name="Ge C."/>
            <person name="Zhang Z."/>
            <person name="Wang Q."/>
            <person name="Fei Z."/>
            <person name="Jiao C."/>
            <person name="Wang Q."/>
        </authorList>
    </citation>
    <scope>NUCLEOTIDE SEQUENCE [LARGE SCALE GENOMIC DNA]</scope>
    <source>
        <strain evidence="2">cv. Varoflay</strain>
    </source>
</reference>
<dbReference type="PANTHER" id="PTHR36054:SF2">
    <property type="entry name" value="PROTEIN SICKLE"/>
    <property type="match status" value="1"/>
</dbReference>
<proteinExistence type="predicted"/>
<keyword evidence="2" id="KW-1185">Reference proteome</keyword>
<organism evidence="2 3">
    <name type="scientific">Spinacia oleracea</name>
    <name type="common">Spinach</name>
    <dbReference type="NCBI Taxonomy" id="3562"/>
    <lineage>
        <taxon>Eukaryota</taxon>
        <taxon>Viridiplantae</taxon>
        <taxon>Streptophyta</taxon>
        <taxon>Embryophyta</taxon>
        <taxon>Tracheophyta</taxon>
        <taxon>Spermatophyta</taxon>
        <taxon>Magnoliopsida</taxon>
        <taxon>eudicotyledons</taxon>
        <taxon>Gunneridae</taxon>
        <taxon>Pentapetalae</taxon>
        <taxon>Caryophyllales</taxon>
        <taxon>Chenopodiaceae</taxon>
        <taxon>Chenopodioideae</taxon>
        <taxon>Anserineae</taxon>
        <taxon>Spinacia</taxon>
    </lineage>
</organism>
<evidence type="ECO:0000256" key="1">
    <source>
        <dbReference type="SAM" id="MobiDB-lite"/>
    </source>
</evidence>
<evidence type="ECO:0000313" key="2">
    <source>
        <dbReference type="Proteomes" id="UP000813463"/>
    </source>
</evidence>
<dbReference type="RefSeq" id="XP_021858111.2">
    <property type="nucleotide sequence ID" value="XM_022002419.2"/>
</dbReference>
<dbReference type="AlphaFoldDB" id="A0A9R0IYV3"/>
<dbReference type="Proteomes" id="UP000813463">
    <property type="component" value="Chromosome 5"/>
</dbReference>
<protein>
    <submittedName>
        <fullName evidence="3">Protein SICKLE</fullName>
    </submittedName>
</protein>
<dbReference type="GeneID" id="110797313"/>
<reference evidence="3" key="2">
    <citation type="submission" date="2025-08" db="UniProtKB">
        <authorList>
            <consortium name="RefSeq"/>
        </authorList>
    </citation>
    <scope>IDENTIFICATION</scope>
    <source>
        <tissue evidence="3">Leaf</tissue>
    </source>
</reference>
<dbReference type="GO" id="GO:0035196">
    <property type="term" value="P:miRNA processing"/>
    <property type="evidence" value="ECO:0007669"/>
    <property type="project" value="InterPro"/>
</dbReference>
<evidence type="ECO:0000313" key="3">
    <source>
        <dbReference type="RefSeq" id="XP_021858111.2"/>
    </source>
</evidence>
<accession>A0A9R0IYV3</accession>
<feature type="region of interest" description="Disordered" evidence="1">
    <location>
        <begin position="197"/>
        <end position="220"/>
    </location>
</feature>
<sequence>MFPSRAHQLPNSYAPLLGTYRGGDPYYSPARPGPTSSPMGFRIPYPLHQGPPSSPMGITSPYPVHQGGPNLSTPPGRGQWFNNNPIPAPLVYQGSPNFRCPPQGMSHWSYNSPSSGLGRGGGPTIVGKGRNPSSGCSGGRGRRGRRGSYDYGQARSFYNKSMVENPWESLTPVIWHGEKENDVKSFAKNRYFQKTPAFQKTPSAKRARVSNPYDPSNSKKNGSLAEYLAESFDEAVEDAATILICQKLGFDFCLP</sequence>
<dbReference type="KEGG" id="soe:110797313"/>
<name>A0A9R0IYV3_SPIOL</name>
<dbReference type="PANTHER" id="PTHR36054">
    <property type="entry name" value="PROTEIN SICKLE"/>
    <property type="match status" value="1"/>
</dbReference>
<dbReference type="GO" id="GO:0000398">
    <property type="term" value="P:mRNA splicing, via spliceosome"/>
    <property type="evidence" value="ECO:0007669"/>
    <property type="project" value="InterPro"/>
</dbReference>
<gene>
    <name evidence="3" type="primary">LOC110797313</name>
</gene>
<dbReference type="InterPro" id="IPR039292">
    <property type="entry name" value="SICKLE"/>
</dbReference>